<dbReference type="PROSITE" id="PS50850">
    <property type="entry name" value="MFS"/>
    <property type="match status" value="1"/>
</dbReference>
<feature type="region of interest" description="Disordered" evidence="7">
    <location>
        <begin position="1"/>
        <end position="38"/>
    </location>
</feature>
<dbReference type="Proteomes" id="UP000696573">
    <property type="component" value="Unassembled WGS sequence"/>
</dbReference>
<evidence type="ECO:0000256" key="1">
    <source>
        <dbReference type="ARBA" id="ARBA00004141"/>
    </source>
</evidence>
<dbReference type="FunFam" id="1.20.1250.20:FF:000196">
    <property type="entry name" value="MFS toxin efflux pump (AflT)"/>
    <property type="match status" value="1"/>
</dbReference>
<protein>
    <recommendedName>
        <fullName evidence="9">Major facilitator superfamily (MFS) profile domain-containing protein</fullName>
    </recommendedName>
</protein>
<feature type="transmembrane region" description="Helical" evidence="8">
    <location>
        <begin position="268"/>
        <end position="289"/>
    </location>
</feature>
<evidence type="ECO:0000256" key="6">
    <source>
        <dbReference type="ARBA" id="ARBA00023136"/>
    </source>
</evidence>
<keyword evidence="5 8" id="KW-1133">Transmembrane helix</keyword>
<dbReference type="GO" id="GO:0022857">
    <property type="term" value="F:transmembrane transporter activity"/>
    <property type="evidence" value="ECO:0007669"/>
    <property type="project" value="InterPro"/>
</dbReference>
<gene>
    <name evidence="10" type="ORF">CRHIZ90672A_00017580</name>
</gene>
<feature type="transmembrane region" description="Helical" evidence="8">
    <location>
        <begin position="338"/>
        <end position="363"/>
    </location>
</feature>
<dbReference type="OrthoDB" id="10021397at2759"/>
<dbReference type="Gene3D" id="1.20.1250.20">
    <property type="entry name" value="MFS general substrate transporter like domains"/>
    <property type="match status" value="1"/>
</dbReference>
<evidence type="ECO:0000256" key="2">
    <source>
        <dbReference type="ARBA" id="ARBA00007520"/>
    </source>
</evidence>
<name>A0A9N9VBN3_9HYPO</name>
<keyword evidence="4 8" id="KW-0812">Transmembrane</keyword>
<dbReference type="InterPro" id="IPR020846">
    <property type="entry name" value="MFS_dom"/>
</dbReference>
<dbReference type="EMBL" id="CABFNQ020000586">
    <property type="protein sequence ID" value="CAH0019603.1"/>
    <property type="molecule type" value="Genomic_DNA"/>
</dbReference>
<keyword evidence="6 8" id="KW-0472">Membrane</keyword>
<evidence type="ECO:0000256" key="5">
    <source>
        <dbReference type="ARBA" id="ARBA00022989"/>
    </source>
</evidence>
<evidence type="ECO:0000259" key="9">
    <source>
        <dbReference type="PROSITE" id="PS50850"/>
    </source>
</evidence>
<sequence>MPSSESLVAPESSIAVSQSSERDSASGPAAVSQSAISTGADDAGKHAAIIEPVPNPEYVTDVNLVILVAAVGFAKFLMMLDLMIVSTAVPKITDQFHSLADVGWYASAYQVGSAAPQPLTGKIYKYFNTKVRIEPSPPLVFRALGPLVLFAIFELGSVICGAANSSAVLIGGRFITGFGGAGVATGTITMISNSAPLEKRAVNLNLLGLVVGPLIGGLFTSYVTWRWCFYINLPVGALAVISIVLLRIPEPTIKPRALSLLPRQHHHLDLVGFLLFAPAIVQLLIAFQYGGRIYKLNSSQVIGLFVGAAATFVVWALWNRYRGEDAMIPRALIRQRNVLASSLYNACQTSALYAAIYYLPIWFQAVKGESPVKSGVFLLPLILFQLVFAGASGGIVQKVGYTIPITLFTIPITLVASVYLAIGTGLLSLLQPDTSTARWVGFQILLGVGSGSGLQMPLIAVQAAMDGEELASGIAFMVFSRAIGPAIANTVYNVMFLENLPTEIAKYAPDADPQAIVNAGASGYRSIVSPADLDGILVAYPNSLGRVYYLGAAFGALCWFASWAMGWNDIRKKAMEDTEAKPDGTYADRSAEEVKEAVPGMKEVNQSIVYHW</sequence>
<comment type="similarity">
    <text evidence="2">Belongs to the major facilitator superfamily. TCR/Tet family.</text>
</comment>
<feature type="transmembrane region" description="Helical" evidence="8">
    <location>
        <begin position="547"/>
        <end position="565"/>
    </location>
</feature>
<dbReference type="PANTHER" id="PTHR23501">
    <property type="entry name" value="MAJOR FACILITATOR SUPERFAMILY"/>
    <property type="match status" value="1"/>
</dbReference>
<dbReference type="SUPFAM" id="SSF103473">
    <property type="entry name" value="MFS general substrate transporter"/>
    <property type="match status" value="1"/>
</dbReference>
<evidence type="ECO:0000313" key="11">
    <source>
        <dbReference type="Proteomes" id="UP000696573"/>
    </source>
</evidence>
<feature type="transmembrane region" description="Helical" evidence="8">
    <location>
        <begin position="170"/>
        <end position="192"/>
    </location>
</feature>
<evidence type="ECO:0000256" key="3">
    <source>
        <dbReference type="ARBA" id="ARBA00022448"/>
    </source>
</evidence>
<proteinExistence type="inferred from homology"/>
<dbReference type="AlphaFoldDB" id="A0A9N9VBN3"/>
<feature type="transmembrane region" description="Helical" evidence="8">
    <location>
        <begin position="204"/>
        <end position="223"/>
    </location>
</feature>
<dbReference type="PANTHER" id="PTHR23501:SF193">
    <property type="entry name" value="MULTIDRUG TRANSPORTER, PUTATIVE (AFU_ORTHOLOGUE AFUA_8G00940)-RELATED"/>
    <property type="match status" value="1"/>
</dbReference>
<reference evidence="10" key="1">
    <citation type="submission" date="2021-10" db="EMBL/GenBank/DDBJ databases">
        <authorList>
            <person name="Piombo E."/>
        </authorList>
    </citation>
    <scope>NUCLEOTIDE SEQUENCE</scope>
</reference>
<feature type="transmembrane region" description="Helical" evidence="8">
    <location>
        <begin position="64"/>
        <end position="85"/>
    </location>
</feature>
<comment type="caution">
    <text evidence="10">The sequence shown here is derived from an EMBL/GenBank/DDBJ whole genome shotgun (WGS) entry which is preliminary data.</text>
</comment>
<organism evidence="10 11">
    <name type="scientific">Clonostachys rhizophaga</name>
    <dbReference type="NCBI Taxonomy" id="160324"/>
    <lineage>
        <taxon>Eukaryota</taxon>
        <taxon>Fungi</taxon>
        <taxon>Dikarya</taxon>
        <taxon>Ascomycota</taxon>
        <taxon>Pezizomycotina</taxon>
        <taxon>Sordariomycetes</taxon>
        <taxon>Hypocreomycetidae</taxon>
        <taxon>Hypocreales</taxon>
        <taxon>Bionectriaceae</taxon>
        <taxon>Clonostachys</taxon>
    </lineage>
</organism>
<feature type="transmembrane region" description="Helical" evidence="8">
    <location>
        <begin position="408"/>
        <end position="430"/>
    </location>
</feature>
<feature type="transmembrane region" description="Helical" evidence="8">
    <location>
        <begin position="442"/>
        <end position="461"/>
    </location>
</feature>
<feature type="transmembrane region" description="Helical" evidence="8">
    <location>
        <begin position="375"/>
        <end position="396"/>
    </location>
</feature>
<keyword evidence="3" id="KW-0813">Transport</keyword>
<dbReference type="Pfam" id="PF07690">
    <property type="entry name" value="MFS_1"/>
    <property type="match status" value="1"/>
</dbReference>
<dbReference type="InterPro" id="IPR011701">
    <property type="entry name" value="MFS"/>
</dbReference>
<feature type="transmembrane region" description="Helical" evidence="8">
    <location>
        <begin position="229"/>
        <end position="248"/>
    </location>
</feature>
<dbReference type="InterPro" id="IPR036259">
    <property type="entry name" value="MFS_trans_sf"/>
</dbReference>
<evidence type="ECO:0000256" key="4">
    <source>
        <dbReference type="ARBA" id="ARBA00022692"/>
    </source>
</evidence>
<evidence type="ECO:0000313" key="10">
    <source>
        <dbReference type="EMBL" id="CAH0019603.1"/>
    </source>
</evidence>
<feature type="transmembrane region" description="Helical" evidence="8">
    <location>
        <begin position="301"/>
        <end position="318"/>
    </location>
</feature>
<feature type="domain" description="Major facilitator superfamily (MFS) profile" evidence="9">
    <location>
        <begin position="67"/>
        <end position="570"/>
    </location>
</feature>
<keyword evidence="11" id="KW-1185">Reference proteome</keyword>
<evidence type="ECO:0000256" key="8">
    <source>
        <dbReference type="SAM" id="Phobius"/>
    </source>
</evidence>
<accession>A0A9N9VBN3</accession>
<dbReference type="GO" id="GO:0005886">
    <property type="term" value="C:plasma membrane"/>
    <property type="evidence" value="ECO:0007669"/>
    <property type="project" value="TreeGrafter"/>
</dbReference>
<comment type="subcellular location">
    <subcellularLocation>
        <location evidence="1">Membrane</location>
        <topology evidence="1">Multi-pass membrane protein</topology>
    </subcellularLocation>
</comment>
<feature type="transmembrane region" description="Helical" evidence="8">
    <location>
        <begin position="473"/>
        <end position="492"/>
    </location>
</feature>
<dbReference type="CDD" id="cd17502">
    <property type="entry name" value="MFS_Azr1_MDR_like"/>
    <property type="match status" value="1"/>
</dbReference>
<feature type="transmembrane region" description="Helical" evidence="8">
    <location>
        <begin position="139"/>
        <end position="164"/>
    </location>
</feature>
<evidence type="ECO:0000256" key="7">
    <source>
        <dbReference type="SAM" id="MobiDB-lite"/>
    </source>
</evidence>